<keyword evidence="5" id="KW-0808">Transferase</keyword>
<evidence type="ECO:0000256" key="9">
    <source>
        <dbReference type="SAM" id="Phobius"/>
    </source>
</evidence>
<feature type="transmembrane region" description="Helical" evidence="9">
    <location>
        <begin position="9"/>
        <end position="32"/>
    </location>
</feature>
<evidence type="ECO:0000256" key="4">
    <source>
        <dbReference type="ARBA" id="ARBA00022475"/>
    </source>
</evidence>
<keyword evidence="12" id="KW-1185">Reference proteome</keyword>
<feature type="transmembrane region" description="Helical" evidence="9">
    <location>
        <begin position="220"/>
        <end position="243"/>
    </location>
</feature>
<dbReference type="InterPro" id="IPR036890">
    <property type="entry name" value="HATPase_C_sf"/>
</dbReference>
<dbReference type="GO" id="GO:0016301">
    <property type="term" value="F:kinase activity"/>
    <property type="evidence" value="ECO:0007669"/>
    <property type="project" value="UniProtKB-KW"/>
</dbReference>
<evidence type="ECO:0000256" key="7">
    <source>
        <dbReference type="ARBA" id="ARBA00022777"/>
    </source>
</evidence>
<dbReference type="PANTHER" id="PTHR44936">
    <property type="entry name" value="SENSOR PROTEIN CREC"/>
    <property type="match status" value="1"/>
</dbReference>
<keyword evidence="6" id="KW-0547">Nucleotide-binding</keyword>
<comment type="catalytic activity">
    <reaction evidence="1">
        <text>ATP + protein L-histidine = ADP + protein N-phospho-L-histidine.</text>
        <dbReference type="EC" id="2.7.13.3"/>
    </reaction>
</comment>
<dbReference type="Pfam" id="PF02518">
    <property type="entry name" value="HATPase_c"/>
    <property type="match status" value="1"/>
</dbReference>
<dbReference type="InterPro" id="IPR036097">
    <property type="entry name" value="HisK_dim/P_sf"/>
</dbReference>
<proteinExistence type="predicted"/>
<dbReference type="PROSITE" id="PS50109">
    <property type="entry name" value="HIS_KIN"/>
    <property type="match status" value="1"/>
</dbReference>
<dbReference type="Proteomes" id="UP001595710">
    <property type="component" value="Unassembled WGS sequence"/>
</dbReference>
<dbReference type="Gene3D" id="3.30.565.10">
    <property type="entry name" value="Histidine kinase-like ATPase, C-terminal domain"/>
    <property type="match status" value="1"/>
</dbReference>
<dbReference type="PANTHER" id="PTHR44936:SF10">
    <property type="entry name" value="SENSOR PROTEIN RSTB"/>
    <property type="match status" value="1"/>
</dbReference>
<keyword evidence="9" id="KW-0472">Membrane</keyword>
<dbReference type="SUPFAM" id="SSF47384">
    <property type="entry name" value="Homodimeric domain of signal transducing histidine kinase"/>
    <property type="match status" value="1"/>
</dbReference>
<dbReference type="InterPro" id="IPR003661">
    <property type="entry name" value="HisK_dim/P_dom"/>
</dbReference>
<evidence type="ECO:0000256" key="1">
    <source>
        <dbReference type="ARBA" id="ARBA00000085"/>
    </source>
</evidence>
<dbReference type="Pfam" id="PF00512">
    <property type="entry name" value="HisKA"/>
    <property type="match status" value="1"/>
</dbReference>
<name>A0ABV7WRL4_9GAMM</name>
<evidence type="ECO:0000256" key="5">
    <source>
        <dbReference type="ARBA" id="ARBA00022679"/>
    </source>
</evidence>
<dbReference type="Gene3D" id="1.10.287.130">
    <property type="match status" value="1"/>
</dbReference>
<protein>
    <recommendedName>
        <fullName evidence="3">histidine kinase</fullName>
        <ecNumber evidence="3">2.7.13.3</ecNumber>
    </recommendedName>
</protein>
<evidence type="ECO:0000259" key="10">
    <source>
        <dbReference type="PROSITE" id="PS50109"/>
    </source>
</evidence>
<dbReference type="InterPro" id="IPR005467">
    <property type="entry name" value="His_kinase_dom"/>
</dbReference>
<comment type="caution">
    <text evidence="11">The sequence shown here is derived from an EMBL/GenBank/DDBJ whole genome shotgun (WGS) entry which is preliminary data.</text>
</comment>
<keyword evidence="7 11" id="KW-0418">Kinase</keyword>
<keyword evidence="9" id="KW-0812">Transmembrane</keyword>
<feature type="domain" description="Histidine kinase" evidence="10">
    <location>
        <begin position="300"/>
        <end position="505"/>
    </location>
</feature>
<dbReference type="InterPro" id="IPR050980">
    <property type="entry name" value="2C_sensor_his_kinase"/>
</dbReference>
<comment type="subcellular location">
    <subcellularLocation>
        <location evidence="2">Cell membrane</location>
        <topology evidence="2">Multi-pass membrane protein</topology>
    </subcellularLocation>
</comment>
<dbReference type="SMART" id="SM00388">
    <property type="entry name" value="HisKA"/>
    <property type="match status" value="1"/>
</dbReference>
<evidence type="ECO:0000256" key="6">
    <source>
        <dbReference type="ARBA" id="ARBA00022741"/>
    </source>
</evidence>
<dbReference type="RefSeq" id="WP_290283076.1">
    <property type="nucleotide sequence ID" value="NZ_JAUFQI010000001.1"/>
</dbReference>
<evidence type="ECO:0000256" key="2">
    <source>
        <dbReference type="ARBA" id="ARBA00004651"/>
    </source>
</evidence>
<evidence type="ECO:0000256" key="8">
    <source>
        <dbReference type="ARBA" id="ARBA00022840"/>
    </source>
</evidence>
<organism evidence="11 12">
    <name type="scientific">Reinekea marina</name>
    <dbReference type="NCBI Taxonomy" id="1310421"/>
    <lineage>
        <taxon>Bacteria</taxon>
        <taxon>Pseudomonadati</taxon>
        <taxon>Pseudomonadota</taxon>
        <taxon>Gammaproteobacteria</taxon>
        <taxon>Oceanospirillales</taxon>
        <taxon>Saccharospirillaceae</taxon>
        <taxon>Reinekea</taxon>
    </lineage>
</organism>
<dbReference type="SMART" id="SM00387">
    <property type="entry name" value="HATPase_c"/>
    <property type="match status" value="1"/>
</dbReference>
<reference evidence="12" key="1">
    <citation type="journal article" date="2019" name="Int. J. Syst. Evol. Microbiol.">
        <title>The Global Catalogue of Microorganisms (GCM) 10K type strain sequencing project: providing services to taxonomists for standard genome sequencing and annotation.</title>
        <authorList>
            <consortium name="The Broad Institute Genomics Platform"/>
            <consortium name="The Broad Institute Genome Sequencing Center for Infectious Disease"/>
            <person name="Wu L."/>
            <person name="Ma J."/>
        </authorList>
    </citation>
    <scope>NUCLEOTIDE SEQUENCE [LARGE SCALE GENOMIC DNA]</scope>
    <source>
        <strain evidence="12">CECT 8288</strain>
    </source>
</reference>
<evidence type="ECO:0000313" key="12">
    <source>
        <dbReference type="Proteomes" id="UP001595710"/>
    </source>
</evidence>
<gene>
    <name evidence="11" type="ORF">ACFOND_09820</name>
</gene>
<keyword evidence="9" id="KW-1133">Transmembrane helix</keyword>
<evidence type="ECO:0000256" key="3">
    <source>
        <dbReference type="ARBA" id="ARBA00012438"/>
    </source>
</evidence>
<keyword evidence="4" id="KW-1003">Cell membrane</keyword>
<evidence type="ECO:0000313" key="11">
    <source>
        <dbReference type="EMBL" id="MFC3701936.1"/>
    </source>
</evidence>
<dbReference type="InterPro" id="IPR003594">
    <property type="entry name" value="HATPase_dom"/>
</dbReference>
<dbReference type="CDD" id="cd00082">
    <property type="entry name" value="HisKA"/>
    <property type="match status" value="1"/>
</dbReference>
<dbReference type="EC" id="2.7.13.3" evidence="3"/>
<dbReference type="EMBL" id="JBHRYN010000011">
    <property type="protein sequence ID" value="MFC3701936.1"/>
    <property type="molecule type" value="Genomic_DNA"/>
</dbReference>
<keyword evidence="8" id="KW-0067">ATP-binding</keyword>
<sequence>MMKNLFTQIYIRMAIGFIATTLLILALLTVLVDRRYESFVEKSAIPAGNLVSTGWLAASGDEQTAWLDLVSSLTNTTWQLNEMSLSSPIEIIHSSWIQQSAEVNIRLTNQLAVCVKVSNWRDWYIGIGWLILNDISLQPSDKRQAYFEQLQLEMPWQLERVDREEESLSKLSLRQLKSGQAVFLPAQDQQSDWLYLPGGAEQVIKIGPIARFETFSVLQWFGVLTLALSILAIALTLITRPIYNRIEDIRRGLADFTQNKGYLSLPTDYSDNLGLMAKHIEDLSNDLIKQAEQNKQLNMAVSHDLKTPIARLKFALEMAKESQSLDHLETMDRDIQLLTNLINELLLYHQLNSTKHSELEPFDIAHSLYKQVRETVPSNFELKLQVSHTKMMVPIDSSHWRRLSQNLIDNAMQYGQKRLSIHLKAHKHCIEFKVQDDGPGLTPRDFESFLMPFQRKDQSRGTQNLNHGLGLSLVQAVTAHYDGQLSLEPSALGGCCISVTLPLWPKTQTGLTIEDSSSPLFNEKRVLL</sequence>
<dbReference type="SUPFAM" id="SSF55874">
    <property type="entry name" value="ATPase domain of HSP90 chaperone/DNA topoisomerase II/histidine kinase"/>
    <property type="match status" value="1"/>
</dbReference>
<accession>A0ABV7WRL4</accession>